<feature type="region of interest" description="Disordered" evidence="8">
    <location>
        <begin position="1"/>
        <end position="22"/>
    </location>
</feature>
<feature type="domain" description="C2H2-type" evidence="9">
    <location>
        <begin position="314"/>
        <end position="341"/>
    </location>
</feature>
<evidence type="ECO:0000256" key="6">
    <source>
        <dbReference type="ARBA" id="ARBA00023242"/>
    </source>
</evidence>
<dbReference type="InterPro" id="IPR050331">
    <property type="entry name" value="Zinc_finger"/>
</dbReference>
<keyword evidence="3" id="KW-0677">Repeat</keyword>
<dbReference type="OrthoDB" id="9439254at2759"/>
<dbReference type="GO" id="GO:0010468">
    <property type="term" value="P:regulation of gene expression"/>
    <property type="evidence" value="ECO:0007669"/>
    <property type="project" value="TreeGrafter"/>
</dbReference>
<feature type="domain" description="C2H2-type" evidence="9">
    <location>
        <begin position="213"/>
        <end position="241"/>
    </location>
</feature>
<dbReference type="Pfam" id="PF00096">
    <property type="entry name" value="zf-C2H2"/>
    <property type="match status" value="2"/>
</dbReference>
<reference evidence="12" key="1">
    <citation type="submission" date="2017-02" db="UniProtKB">
        <authorList>
            <consortium name="WormBaseParasite"/>
        </authorList>
    </citation>
    <scope>IDENTIFICATION</scope>
</reference>
<proteinExistence type="predicted"/>
<feature type="domain" description="C2H2-type" evidence="9">
    <location>
        <begin position="945"/>
        <end position="972"/>
    </location>
</feature>
<feature type="domain" description="C2H2-type" evidence="9">
    <location>
        <begin position="973"/>
        <end position="1000"/>
    </location>
</feature>
<keyword evidence="2" id="KW-0479">Metal-binding</keyword>
<dbReference type="GO" id="GO:0005634">
    <property type="term" value="C:nucleus"/>
    <property type="evidence" value="ECO:0007669"/>
    <property type="project" value="UniProtKB-SubCell"/>
</dbReference>
<dbReference type="GO" id="GO:0008270">
    <property type="term" value="F:zinc ion binding"/>
    <property type="evidence" value="ECO:0007669"/>
    <property type="project" value="UniProtKB-KW"/>
</dbReference>
<dbReference type="PANTHER" id="PTHR16515">
    <property type="entry name" value="PR DOMAIN ZINC FINGER PROTEIN"/>
    <property type="match status" value="1"/>
</dbReference>
<dbReference type="PROSITE" id="PS50157">
    <property type="entry name" value="ZINC_FINGER_C2H2_2"/>
    <property type="match status" value="13"/>
</dbReference>
<dbReference type="FunFam" id="3.30.160.60:FF:000303">
    <property type="entry name" value="Zinc finger protein 41"/>
    <property type="match status" value="1"/>
</dbReference>
<reference evidence="10 11" key="2">
    <citation type="submission" date="2018-11" db="EMBL/GenBank/DDBJ databases">
        <authorList>
            <consortium name="Pathogen Informatics"/>
        </authorList>
    </citation>
    <scope>NUCLEOTIDE SEQUENCE [LARGE SCALE GENOMIC DNA]</scope>
</reference>
<feature type="domain" description="C2H2-type" evidence="9">
    <location>
        <begin position="1222"/>
        <end position="1251"/>
    </location>
</feature>
<feature type="domain" description="C2H2-type" evidence="9">
    <location>
        <begin position="1256"/>
        <end position="1279"/>
    </location>
</feature>
<dbReference type="FunFam" id="3.30.160.60:FF:000110">
    <property type="entry name" value="Zinc finger protein-like"/>
    <property type="match status" value="2"/>
</dbReference>
<evidence type="ECO:0000256" key="7">
    <source>
        <dbReference type="PROSITE-ProRule" id="PRU00042"/>
    </source>
</evidence>
<evidence type="ECO:0000256" key="1">
    <source>
        <dbReference type="ARBA" id="ARBA00004123"/>
    </source>
</evidence>
<evidence type="ECO:0000313" key="10">
    <source>
        <dbReference type="EMBL" id="VDL14721.1"/>
    </source>
</evidence>
<dbReference type="EMBL" id="UYSG01000038">
    <property type="protein sequence ID" value="VDL14721.1"/>
    <property type="molecule type" value="Genomic_DNA"/>
</dbReference>
<dbReference type="PROSITE" id="PS00028">
    <property type="entry name" value="ZINC_FINGER_C2H2_1"/>
    <property type="match status" value="12"/>
</dbReference>
<feature type="domain" description="C2H2-type" evidence="9">
    <location>
        <begin position="370"/>
        <end position="402"/>
    </location>
</feature>
<dbReference type="InterPro" id="IPR036236">
    <property type="entry name" value="Znf_C2H2_sf"/>
</dbReference>
<protein>
    <submittedName>
        <fullName evidence="12">Zinc finger protein</fullName>
    </submittedName>
</protein>
<evidence type="ECO:0000256" key="2">
    <source>
        <dbReference type="ARBA" id="ARBA00022723"/>
    </source>
</evidence>
<feature type="domain" description="C2H2-type" evidence="9">
    <location>
        <begin position="1027"/>
        <end position="1054"/>
    </location>
</feature>
<gene>
    <name evidence="10" type="ORF">HDID_LOCUS322</name>
</gene>
<evidence type="ECO:0000313" key="12">
    <source>
        <dbReference type="WBParaSite" id="HDID_0000032101-mRNA-1"/>
    </source>
</evidence>
<dbReference type="FunFam" id="3.30.160.60:FF:000446">
    <property type="entry name" value="Zinc finger protein"/>
    <property type="match status" value="1"/>
</dbReference>
<dbReference type="SUPFAM" id="SSF57667">
    <property type="entry name" value="beta-beta-alpha zinc fingers"/>
    <property type="match status" value="4"/>
</dbReference>
<dbReference type="SMART" id="SM00355">
    <property type="entry name" value="ZnF_C2H2"/>
    <property type="match status" value="18"/>
</dbReference>
<evidence type="ECO:0000256" key="5">
    <source>
        <dbReference type="ARBA" id="ARBA00022833"/>
    </source>
</evidence>
<feature type="domain" description="C2H2-type" evidence="9">
    <location>
        <begin position="155"/>
        <end position="182"/>
    </location>
</feature>
<accession>A0A0R3S876</accession>
<feature type="domain" description="C2H2-type" evidence="9">
    <location>
        <begin position="1149"/>
        <end position="1178"/>
    </location>
</feature>
<keyword evidence="6" id="KW-0539">Nucleus</keyword>
<feature type="domain" description="C2H2-type" evidence="9">
    <location>
        <begin position="1190"/>
        <end position="1212"/>
    </location>
</feature>
<name>A0A0R3S876_HYMDI</name>
<dbReference type="Gene3D" id="3.30.160.60">
    <property type="entry name" value="Classic Zinc Finger"/>
    <property type="match status" value="7"/>
</dbReference>
<evidence type="ECO:0000256" key="8">
    <source>
        <dbReference type="SAM" id="MobiDB-lite"/>
    </source>
</evidence>
<dbReference type="Proteomes" id="UP000274504">
    <property type="component" value="Unassembled WGS sequence"/>
</dbReference>
<evidence type="ECO:0000256" key="4">
    <source>
        <dbReference type="ARBA" id="ARBA00022771"/>
    </source>
</evidence>
<dbReference type="GO" id="GO:1990837">
    <property type="term" value="F:sequence-specific double-stranded DNA binding"/>
    <property type="evidence" value="ECO:0007669"/>
    <property type="project" value="UniProtKB-ARBA"/>
</dbReference>
<evidence type="ECO:0000259" key="9">
    <source>
        <dbReference type="PROSITE" id="PS50157"/>
    </source>
</evidence>
<feature type="domain" description="C2H2-type" evidence="9">
    <location>
        <begin position="816"/>
        <end position="845"/>
    </location>
</feature>
<dbReference type="InterPro" id="IPR013087">
    <property type="entry name" value="Znf_C2H2_type"/>
</dbReference>
<evidence type="ECO:0000256" key="3">
    <source>
        <dbReference type="ARBA" id="ARBA00022737"/>
    </source>
</evidence>
<comment type="subcellular location">
    <subcellularLocation>
        <location evidence="1">Nucleus</location>
    </subcellularLocation>
</comment>
<keyword evidence="5" id="KW-0862">Zinc</keyword>
<feature type="domain" description="C2H2-type" evidence="9">
    <location>
        <begin position="342"/>
        <end position="369"/>
    </location>
</feature>
<dbReference type="WBParaSite" id="HDID_0000032101-mRNA-1">
    <property type="protein sequence ID" value="HDID_0000032101-mRNA-1"/>
    <property type="gene ID" value="HDID_0000032101"/>
</dbReference>
<keyword evidence="4 7" id="KW-0863">Zinc-finger</keyword>
<dbReference type="PANTHER" id="PTHR16515:SF49">
    <property type="entry name" value="GASTRULA ZINC FINGER PROTEIN XLCGF49.1-LIKE-RELATED"/>
    <property type="match status" value="1"/>
</dbReference>
<evidence type="ECO:0000313" key="11">
    <source>
        <dbReference type="Proteomes" id="UP000274504"/>
    </source>
</evidence>
<organism evidence="12">
    <name type="scientific">Hymenolepis diminuta</name>
    <name type="common">Rat tapeworm</name>
    <dbReference type="NCBI Taxonomy" id="6216"/>
    <lineage>
        <taxon>Eukaryota</taxon>
        <taxon>Metazoa</taxon>
        <taxon>Spiralia</taxon>
        <taxon>Lophotrochozoa</taxon>
        <taxon>Platyhelminthes</taxon>
        <taxon>Cestoda</taxon>
        <taxon>Eucestoda</taxon>
        <taxon>Cyclophyllidea</taxon>
        <taxon>Hymenolepididae</taxon>
        <taxon>Hymenolepis</taxon>
    </lineage>
</organism>
<sequence>MYPNSSNFNHEPDNAHISIPKAPPDDTVAYSLEDFGSFNEPIGYTCNAVGNFRQNEYQTYRVIDPDSCQVLKEIVYINSTPQEVQATNVHKGSWLTDNIYGVPYSQQGLPNSPDAVYIPTSDFHCPDCDEVVGCECQFYLHKHLHHTPLSSLEALKCEICGKNSTRVSAFKSHLSFHILRNDQTCSRCQAKVPNLSSQDDVNNKVVPVSSNQYRCKLCGTVNSSLTQLRIHYKRNHPKRDSSVISTHQQDAQDEFTHSVSTRRSCKDKASDFIKEIASSSKYGRHKTSASNPISDIDLSEYIRKVAVTKKRHNFLCTFCDKKFPSTTRAKYHVFSHLGVKPFCCPHCLKRFTQKSAMETHMTMHDKPKSLSCPYCEKAFNFKQNLDFHVSKYHKVVVTMEKPLQTKLERSNIRSFIISYGRLSKSLLSMFNLFLSLYPLFTGRRLPCRYCFMTFSSSSVRIVHETTVHFKPSRRPKRPLRVSAVYRRHREKLDHISKLLSSPQSLSYCPWCSLPMTSPKFHFVSHFLADALICGKCDRRFIISSLCLLHLRKKHRKGKSNLRVLIRCDIPPNVQKRIGLIKRINIETNPTTSDSNIPFEIINLAEQQQESAFTEQLGQEIVWLTDPQPEISQAAPPPPHSIVIIPPEVEQIPDSQQPVDQSFVLDQGFQSGDMFLLPQDNLDAYYSEDVGYVDNTAPGFDADYQPTVDFVPSGLHFNSGEVSIATDPQLPFQAQEGGLSDFFGCCQCTARFDCGLALSNHAATHQTTSRYYHVCCNCGWSRLDSCESELCQACGHDTFQQLEGLMEGDGLIGFARFYCTHCNVAFTDLDQLESHVAELYMSQPQPIVEEFVTVETIQPPPSQNPPPQTHPTNEIVSHRQPILPKKQYFQLSEEELDRILQTQPTPESSLSERLLYEAACERNFRSYPTADKRETSSSSSSKDRPHVCTICSYRFQRSSDLHRHMLLHTGVRPYACKFCDKRFILPRRLLAHASGHHGNEGAAWATSFLSGRPRSRKFLQTSTSPEPLNCHLCGAKLSSAASLHTHMRIHTGTKTYACPYCNFSFRTPVQRKRHLKVCQKSQQTDLDAASAAEPSFDFTPFLLDLQQPPQLSTSTSEFKDLLVSDQPSQQKYVRLEPEQGTSSSSFVSLWQCRNCQKTFNSNKAFTSHQCVILHQLDSGGAKGGAAERSLFTCSVCNHRFTRRNDLRRHERTHEINVMQRRPFSCGFCGARFAQSGSLNIHLRATGHDETSIPWRRFRCRACGSAFFYRSGLIRHSASAHGVRGGENNTVG</sequence>
<dbReference type="STRING" id="6216.A0A0R3S876"/>